<keyword evidence="1" id="KW-0472">Membrane</keyword>
<keyword evidence="4" id="KW-1185">Reference proteome</keyword>
<reference evidence="4" key="1">
    <citation type="journal article" date="2019" name="Int. J. Syst. Evol. Microbiol.">
        <title>The Global Catalogue of Microorganisms (GCM) 10K type strain sequencing project: providing services to taxonomists for standard genome sequencing and annotation.</title>
        <authorList>
            <consortium name="The Broad Institute Genomics Platform"/>
            <consortium name="The Broad Institute Genome Sequencing Center for Infectious Disease"/>
            <person name="Wu L."/>
            <person name="Ma J."/>
        </authorList>
    </citation>
    <scope>NUCLEOTIDE SEQUENCE [LARGE SCALE GENOMIC DNA]</scope>
    <source>
        <strain evidence="4">KCTC 12848</strain>
    </source>
</reference>
<evidence type="ECO:0000256" key="1">
    <source>
        <dbReference type="SAM" id="Phobius"/>
    </source>
</evidence>
<dbReference type="InterPro" id="IPR007111">
    <property type="entry name" value="NACHT_NTPase"/>
</dbReference>
<protein>
    <submittedName>
        <fullName evidence="3">NACHT domain-containing protein</fullName>
    </submittedName>
</protein>
<proteinExistence type="predicted"/>
<keyword evidence="1" id="KW-0812">Transmembrane</keyword>
<dbReference type="InterPro" id="IPR027417">
    <property type="entry name" value="P-loop_NTPase"/>
</dbReference>
<feature type="transmembrane region" description="Helical" evidence="1">
    <location>
        <begin position="677"/>
        <end position="700"/>
    </location>
</feature>
<name>A0ABV9Y3L5_9PSEU</name>
<dbReference type="Gene3D" id="3.40.50.300">
    <property type="entry name" value="P-loop containing nucleotide triphosphate hydrolases"/>
    <property type="match status" value="1"/>
</dbReference>
<evidence type="ECO:0000313" key="3">
    <source>
        <dbReference type="EMBL" id="MFC5056302.1"/>
    </source>
</evidence>
<keyword evidence="1" id="KW-1133">Transmembrane helix</keyword>
<dbReference type="EMBL" id="JBHSJB010000018">
    <property type="protein sequence ID" value="MFC5056302.1"/>
    <property type="molecule type" value="Genomic_DNA"/>
</dbReference>
<feature type="transmembrane region" description="Helical" evidence="1">
    <location>
        <begin position="595"/>
        <end position="613"/>
    </location>
</feature>
<feature type="transmembrane region" description="Helical" evidence="1">
    <location>
        <begin position="516"/>
        <end position="549"/>
    </location>
</feature>
<comment type="caution">
    <text evidence="3">The sequence shown here is derived from an EMBL/GenBank/DDBJ whole genome shotgun (WGS) entry which is preliminary data.</text>
</comment>
<organism evidence="3 4">
    <name type="scientific">Saccharothrix xinjiangensis</name>
    <dbReference type="NCBI Taxonomy" id="204798"/>
    <lineage>
        <taxon>Bacteria</taxon>
        <taxon>Bacillati</taxon>
        <taxon>Actinomycetota</taxon>
        <taxon>Actinomycetes</taxon>
        <taxon>Pseudonocardiales</taxon>
        <taxon>Pseudonocardiaceae</taxon>
        <taxon>Saccharothrix</taxon>
    </lineage>
</organism>
<gene>
    <name evidence="3" type="ORF">ACFPFM_21395</name>
</gene>
<accession>A0ABV9Y3L5</accession>
<dbReference type="RefSeq" id="WP_344040649.1">
    <property type="nucleotide sequence ID" value="NZ_BAAAKE010000024.1"/>
</dbReference>
<feature type="transmembrane region" description="Helical" evidence="1">
    <location>
        <begin position="633"/>
        <end position="656"/>
    </location>
</feature>
<dbReference type="Proteomes" id="UP001595833">
    <property type="component" value="Unassembled WGS sequence"/>
</dbReference>
<dbReference type="SUPFAM" id="SSF52540">
    <property type="entry name" value="P-loop containing nucleoside triphosphate hydrolases"/>
    <property type="match status" value="1"/>
</dbReference>
<dbReference type="Pfam" id="PF05729">
    <property type="entry name" value="NACHT"/>
    <property type="match status" value="1"/>
</dbReference>
<feature type="transmembrane region" description="Helical" evidence="1">
    <location>
        <begin position="475"/>
        <end position="495"/>
    </location>
</feature>
<feature type="transmembrane region" description="Helical" evidence="1">
    <location>
        <begin position="451"/>
        <end position="469"/>
    </location>
</feature>
<evidence type="ECO:0000259" key="2">
    <source>
        <dbReference type="Pfam" id="PF05729"/>
    </source>
</evidence>
<feature type="domain" description="NACHT" evidence="2">
    <location>
        <begin position="160"/>
        <end position="318"/>
    </location>
</feature>
<feature type="transmembrane region" description="Helical" evidence="1">
    <location>
        <begin position="40"/>
        <end position="57"/>
    </location>
</feature>
<evidence type="ECO:0000313" key="4">
    <source>
        <dbReference type="Proteomes" id="UP001595833"/>
    </source>
</evidence>
<sequence length="771" mass="82491">MPRKWLVSVGLVLLLAGLGWWVLRVTLLTGPDRTDASGYGQFVLAAVGLVIAVVPLLKSGHFGDRPELDLDELTDVLVAGARVQWIGAAADRGLMHPRPLPIRWHRSPLPVAGPLSEATTPRAGSFDPLPGLARVTPAQLREGTHRTLHRIYGGLASGRLIIMGEPGSGKSSAAILLLLDALEFRDHTPVDQRARVPVPVLFTLASWNPDTTPIQDWLAAKMTELPPLTGRGGRVHAAALIAAGRVAVILDGLDEIPEHRRPVALRALADQATFRLVLLTRTTELAAASQQQILTGAACIELRPLTSGDAAAYLRHNLPVPPPRVWRNLLNTLAAGSMTPATAALTNPLTITLLRDIYHHVASVPGPSTADPDELLDTTRFPTSDDITHHLLDHAITNAYTPRPGQPPPPFTPQVAQHALSVIARHLRDHNTRDLRWWQISAWVPRTTRSILNAIAVALATGLLIGLAFGLVGGLIGGIVAGIVVGVLSGLAFWTESMFGPPLPFRVRANQIEWRSSLAFGLAFGIVAGLTFGPVAGIVSGLTFGVLVGHPEDFLDAPPPQPTRFRPGSVQWGSSIVLGLISGLTLGLTIGFMPGLLVGITFGFTTGLVSGLGERDLNQNLTPSAQHRGDLTLLFGLAVLYGSTGGLASGVSFTLIEELMPRLVNGLTFGLADQSSFGLVDRLMLGLVGGLAIGVVTWMLNTAAWRTAISQLYLAGKYRVPLRLLKFLADANKRHLLRTVGPVYQFRHATLQDRLAPPAEPIRPTQLPDNR</sequence>